<dbReference type="GO" id="GO:0008023">
    <property type="term" value="C:transcription elongation factor complex"/>
    <property type="evidence" value="ECO:0007669"/>
    <property type="project" value="InterPro"/>
</dbReference>
<evidence type="ECO:0000313" key="2">
    <source>
        <dbReference type="EMBL" id="KFU97376.1"/>
    </source>
</evidence>
<dbReference type="InterPro" id="IPR042065">
    <property type="entry name" value="E3_ELL-like"/>
</dbReference>
<dbReference type="GO" id="GO:0000987">
    <property type="term" value="F:cis-regulatory region sequence-specific DNA binding"/>
    <property type="evidence" value="ECO:0007669"/>
    <property type="project" value="TreeGrafter"/>
</dbReference>
<keyword evidence="2" id="KW-0648">Protein biosynthesis</keyword>
<feature type="domain" description="RNA polymerase II elongation factor ELL N-terminal" evidence="1">
    <location>
        <begin position="2"/>
        <end position="121"/>
    </location>
</feature>
<dbReference type="GO" id="GO:0003746">
    <property type="term" value="F:translation elongation factor activity"/>
    <property type="evidence" value="ECO:0007669"/>
    <property type="project" value="UniProtKB-KW"/>
</dbReference>
<comment type="caution">
    <text evidence="2">The sequence shown here is derived from an EMBL/GenBank/DDBJ whole genome shotgun (WGS) entry which is preliminary data.</text>
</comment>
<dbReference type="SUPFAM" id="SSF46785">
    <property type="entry name" value="Winged helix' DNA-binding domain"/>
    <property type="match status" value="1"/>
</dbReference>
<organism evidence="2 3">
    <name type="scientific">Pterocles gutturalis</name>
    <name type="common">yellow-throated sandgrouse</name>
    <dbReference type="NCBI Taxonomy" id="240206"/>
    <lineage>
        <taxon>Eukaryota</taxon>
        <taxon>Metazoa</taxon>
        <taxon>Chordata</taxon>
        <taxon>Craniata</taxon>
        <taxon>Vertebrata</taxon>
        <taxon>Euteleostomi</taxon>
        <taxon>Archelosauria</taxon>
        <taxon>Archosauria</taxon>
        <taxon>Dinosauria</taxon>
        <taxon>Saurischia</taxon>
        <taxon>Theropoda</taxon>
        <taxon>Coelurosauria</taxon>
        <taxon>Aves</taxon>
        <taxon>Neognathae</taxon>
        <taxon>Neoaves</taxon>
        <taxon>Columbimorphae</taxon>
        <taxon>Pterocliformes</taxon>
        <taxon>Pteroclidae</taxon>
        <taxon>Pterocles</taxon>
    </lineage>
</organism>
<dbReference type="GO" id="GO:0032968">
    <property type="term" value="P:positive regulation of transcription elongation by RNA polymerase II"/>
    <property type="evidence" value="ECO:0007669"/>
    <property type="project" value="TreeGrafter"/>
</dbReference>
<dbReference type="InterPro" id="IPR019464">
    <property type="entry name" value="ELL_N"/>
</dbReference>
<protein>
    <submittedName>
        <fullName evidence="2">RNA polymerase II elongation factor ELL2</fullName>
    </submittedName>
</protein>
<name>A0AAW3DGE7_9AVES</name>
<dbReference type="GO" id="GO:0042795">
    <property type="term" value="P:snRNA transcription by RNA polymerase II"/>
    <property type="evidence" value="ECO:0007669"/>
    <property type="project" value="TreeGrafter"/>
</dbReference>
<evidence type="ECO:0000259" key="1">
    <source>
        <dbReference type="Pfam" id="PF10390"/>
    </source>
</evidence>
<sequence length="122" mass="14043">IKRAPESIPDVVPLRKRTTPMNPALAIRRNHTNNLVSQRPYRDRVIHLLALKSYTKPELLACLQRDGVNQKDRDSLGIILRDASLNTKDNTYSLKNHLFKDIQKDWPGYNETDKGLLELILS</sequence>
<dbReference type="Pfam" id="PF10390">
    <property type="entry name" value="ELL"/>
    <property type="match status" value="1"/>
</dbReference>
<dbReference type="AlphaFoldDB" id="A0AAW3DGE7"/>
<reference evidence="2 3" key="1">
    <citation type="journal article" date="2014" name="Science">
        <title>Comparative genomics reveals insights into avian genome evolution and adaptation.</title>
        <authorList>
            <consortium name="Avian Genome Consortium"/>
            <person name="Zhang G."/>
            <person name="Li C."/>
            <person name="Li Q."/>
            <person name="Li B."/>
            <person name="Larkin D.M."/>
            <person name="Lee C."/>
            <person name="Storz J.F."/>
            <person name="Antunes A."/>
            <person name="Greenwold M.J."/>
            <person name="Meredith R.W."/>
            <person name="Odeen A."/>
            <person name="Cui J."/>
            <person name="Zhou Q."/>
            <person name="Xu L."/>
            <person name="Pan H."/>
            <person name="Wang Z."/>
            <person name="Jin L."/>
            <person name="Zhang P."/>
            <person name="Hu H."/>
            <person name="Yang W."/>
            <person name="Hu J."/>
            <person name="Xiao J."/>
            <person name="Yang Z."/>
            <person name="Liu Y."/>
            <person name="Xie Q."/>
            <person name="Yu H."/>
            <person name="Lian J."/>
            <person name="Wen P."/>
            <person name="Zhang F."/>
            <person name="Li H."/>
            <person name="Zeng Y."/>
            <person name="Xiong Z."/>
            <person name="Liu S."/>
            <person name="Zhou L."/>
            <person name="Huang Z."/>
            <person name="An N."/>
            <person name="Wang J."/>
            <person name="Zheng Q."/>
            <person name="Xiong Y."/>
            <person name="Wang G."/>
            <person name="Wang B."/>
            <person name="Wang J."/>
            <person name="Fan Y."/>
            <person name="da Fonseca R.R."/>
            <person name="Alfaro-Nunez A."/>
            <person name="Schubert M."/>
            <person name="Orlando L."/>
            <person name="Mourier T."/>
            <person name="Howard J.T."/>
            <person name="Ganapathy G."/>
            <person name="Pfenning A."/>
            <person name="Whitney O."/>
            <person name="Rivas M.V."/>
            <person name="Hara E."/>
            <person name="Smith J."/>
            <person name="Farre M."/>
            <person name="Narayan J."/>
            <person name="Slavov G."/>
            <person name="Romanov M.N."/>
            <person name="Borges R."/>
            <person name="Machado J.P."/>
            <person name="Khan I."/>
            <person name="Springer M.S."/>
            <person name="Gatesy J."/>
            <person name="Hoffmann F.G."/>
            <person name="Opazo J.C."/>
            <person name="Hastad O."/>
            <person name="Sawyer R.H."/>
            <person name="Kim H."/>
            <person name="Kim K.W."/>
            <person name="Kim H.J."/>
            <person name="Cho S."/>
            <person name="Li N."/>
            <person name="Huang Y."/>
            <person name="Bruford M.W."/>
            <person name="Zhan X."/>
            <person name="Dixon A."/>
            <person name="Bertelsen M.F."/>
            <person name="Derryberry E."/>
            <person name="Warren W."/>
            <person name="Wilson R.K."/>
            <person name="Li S."/>
            <person name="Ray D.A."/>
            <person name="Green R.E."/>
            <person name="O'Brien S.J."/>
            <person name="Griffin D."/>
            <person name="Johnson W.E."/>
            <person name="Haussler D."/>
            <person name="Ryder O.A."/>
            <person name="Willerslev E."/>
            <person name="Graves G.R."/>
            <person name="Alstrom P."/>
            <person name="Fjeldsa J."/>
            <person name="Mindell D.P."/>
            <person name="Edwards S.V."/>
            <person name="Braun E.L."/>
            <person name="Rahbek C."/>
            <person name="Burt D.W."/>
            <person name="Houde P."/>
            <person name="Zhang Y."/>
            <person name="Yang H."/>
            <person name="Wang J."/>
            <person name="Jarvis E.D."/>
            <person name="Gilbert M.T."/>
            <person name="Wang J."/>
        </authorList>
    </citation>
    <scope>NUCLEOTIDE SEQUENCE [LARGE SCALE GENOMIC DNA]</scope>
    <source>
        <strain evidence="2">BGI_N339</strain>
    </source>
</reference>
<keyword evidence="2" id="KW-0251">Elongation factor</keyword>
<dbReference type="Gene3D" id="1.10.10.2670">
    <property type="entry name" value="E3 ubiquitin-protein ligase"/>
    <property type="match status" value="1"/>
</dbReference>
<dbReference type="PANTHER" id="PTHR23288">
    <property type="entry name" value="OCCLUDIN AND RNA POLYMERASE II ELONGATION FACTOR ELL"/>
    <property type="match status" value="1"/>
</dbReference>
<dbReference type="PANTHER" id="PTHR23288:SF8">
    <property type="entry name" value="RNA POLYMERASE II ELONGATION FACTOR ELL2"/>
    <property type="match status" value="1"/>
</dbReference>
<dbReference type="Proteomes" id="UP000053149">
    <property type="component" value="Unassembled WGS sequence"/>
</dbReference>
<dbReference type="EMBL" id="JMFR01015162">
    <property type="protein sequence ID" value="KFU97376.1"/>
    <property type="molecule type" value="Genomic_DNA"/>
</dbReference>
<evidence type="ECO:0000313" key="3">
    <source>
        <dbReference type="Proteomes" id="UP000053149"/>
    </source>
</evidence>
<proteinExistence type="predicted"/>
<feature type="non-terminal residue" evidence="2">
    <location>
        <position position="1"/>
    </location>
</feature>
<gene>
    <name evidence="2" type="ORF">N339_03470</name>
</gene>
<dbReference type="InterPro" id="IPR031176">
    <property type="entry name" value="ELL/occludin"/>
</dbReference>
<dbReference type="InterPro" id="IPR036390">
    <property type="entry name" value="WH_DNA-bd_sf"/>
</dbReference>
<dbReference type="GO" id="GO:0006368">
    <property type="term" value="P:transcription elongation by RNA polymerase II"/>
    <property type="evidence" value="ECO:0007669"/>
    <property type="project" value="InterPro"/>
</dbReference>
<accession>A0AAW3DGE7</accession>
<feature type="non-terminal residue" evidence="2">
    <location>
        <position position="122"/>
    </location>
</feature>
<keyword evidence="3" id="KW-1185">Reference proteome</keyword>